<evidence type="ECO:0000313" key="3">
    <source>
        <dbReference type="Proteomes" id="UP000708208"/>
    </source>
</evidence>
<sequence>ETLYAKNINGGIFFRTLAQDNGFIFVASNEASIATARKGNANDFGVEFRESTDSNTKAMIVAASYFMSGNKSISERCIFLLVVVVVLLLITASIGLRS</sequence>
<organism evidence="2 3">
    <name type="scientific">Allacma fusca</name>
    <dbReference type="NCBI Taxonomy" id="39272"/>
    <lineage>
        <taxon>Eukaryota</taxon>
        <taxon>Metazoa</taxon>
        <taxon>Ecdysozoa</taxon>
        <taxon>Arthropoda</taxon>
        <taxon>Hexapoda</taxon>
        <taxon>Collembola</taxon>
        <taxon>Symphypleona</taxon>
        <taxon>Sminthuridae</taxon>
        <taxon>Allacma</taxon>
    </lineage>
</organism>
<keyword evidence="1" id="KW-1133">Transmembrane helix</keyword>
<feature type="non-terminal residue" evidence="2">
    <location>
        <position position="1"/>
    </location>
</feature>
<evidence type="ECO:0000256" key="1">
    <source>
        <dbReference type="SAM" id="Phobius"/>
    </source>
</evidence>
<evidence type="ECO:0000313" key="2">
    <source>
        <dbReference type="EMBL" id="CAG7723187.1"/>
    </source>
</evidence>
<keyword evidence="3" id="KW-1185">Reference proteome</keyword>
<dbReference type="Proteomes" id="UP000708208">
    <property type="component" value="Unassembled WGS sequence"/>
</dbReference>
<gene>
    <name evidence="2" type="ORF">AFUS01_LOCUS12288</name>
</gene>
<proteinExistence type="predicted"/>
<feature type="transmembrane region" description="Helical" evidence="1">
    <location>
        <begin position="77"/>
        <end position="96"/>
    </location>
</feature>
<comment type="caution">
    <text evidence="2">The sequence shown here is derived from an EMBL/GenBank/DDBJ whole genome shotgun (WGS) entry which is preliminary data.</text>
</comment>
<name>A0A8J2JMF2_9HEXA</name>
<reference evidence="2" key="1">
    <citation type="submission" date="2021-06" db="EMBL/GenBank/DDBJ databases">
        <authorList>
            <person name="Hodson N. C."/>
            <person name="Mongue J. A."/>
            <person name="Jaron S. K."/>
        </authorList>
    </citation>
    <scope>NUCLEOTIDE SEQUENCE</scope>
</reference>
<keyword evidence="1" id="KW-0472">Membrane</keyword>
<dbReference type="EMBL" id="CAJVCH010096319">
    <property type="protein sequence ID" value="CAG7723187.1"/>
    <property type="molecule type" value="Genomic_DNA"/>
</dbReference>
<dbReference type="AlphaFoldDB" id="A0A8J2JMF2"/>
<accession>A0A8J2JMF2</accession>
<protein>
    <submittedName>
        <fullName evidence="2">Uncharacterized protein</fullName>
    </submittedName>
</protein>
<keyword evidence="1" id="KW-0812">Transmembrane</keyword>